<dbReference type="GO" id="GO:0005829">
    <property type="term" value="C:cytosol"/>
    <property type="evidence" value="ECO:0007669"/>
    <property type="project" value="TreeGrafter"/>
</dbReference>
<dbReference type="PANTHER" id="PTHR42695:SF5">
    <property type="entry name" value="GLUTAMINE AMIDOTRANSFERASE YLR126C-RELATED"/>
    <property type="match status" value="1"/>
</dbReference>
<dbReference type="InterPro" id="IPR044992">
    <property type="entry name" value="ChyE-like"/>
</dbReference>
<proteinExistence type="predicted"/>
<evidence type="ECO:0000259" key="1">
    <source>
        <dbReference type="Pfam" id="PF00117"/>
    </source>
</evidence>
<dbReference type="EMBL" id="PQXL01000342">
    <property type="protein sequence ID" value="THV47010.1"/>
    <property type="molecule type" value="Genomic_DNA"/>
</dbReference>
<name>A0A4S8QQK7_9HELO</name>
<evidence type="ECO:0000313" key="3">
    <source>
        <dbReference type="Proteomes" id="UP000308671"/>
    </source>
</evidence>
<protein>
    <recommendedName>
        <fullName evidence="1">Glutamine amidotransferase domain-containing protein</fullName>
    </recommendedName>
</protein>
<dbReference type="CDD" id="cd01741">
    <property type="entry name" value="GATase1_1"/>
    <property type="match status" value="1"/>
</dbReference>
<organism evidence="2 3">
    <name type="scientific">Botrytis galanthina</name>
    <dbReference type="NCBI Taxonomy" id="278940"/>
    <lineage>
        <taxon>Eukaryota</taxon>
        <taxon>Fungi</taxon>
        <taxon>Dikarya</taxon>
        <taxon>Ascomycota</taxon>
        <taxon>Pezizomycotina</taxon>
        <taxon>Leotiomycetes</taxon>
        <taxon>Helotiales</taxon>
        <taxon>Sclerotiniaceae</taxon>
        <taxon>Botrytis</taxon>
    </lineage>
</organism>
<dbReference type="Pfam" id="PF00117">
    <property type="entry name" value="GATase"/>
    <property type="match status" value="1"/>
</dbReference>
<dbReference type="InterPro" id="IPR017926">
    <property type="entry name" value="GATASE"/>
</dbReference>
<dbReference type="Gene3D" id="3.40.50.880">
    <property type="match status" value="1"/>
</dbReference>
<sequence>MPQPPLRIAILECDTPLQNTNSKYGGYGGVFTSLLQRGASSLSPALPESALQISKYDVVTAQEYPDLSSIDAILISGSRHTSFDSDAWIVKLVEFVKGVLAQERVRLVGVCFGHQVIGRALGVKVGRSDRGWEVSVTPVELTGRGKEIFGLEKLVCLFVYFLFCYSDFRREMSNWEREGERGREREKPKLTNQKNIFQMHKDIVYEYPPEVEQLAYTDKCATQGMYIRKKLITVQGHPEFTEEIVRELLEARHASGVFDDETYTDAVGRVDKEHDGVKVAQAFLKFIMED</sequence>
<comment type="caution">
    <text evidence="2">The sequence shown here is derived from an EMBL/GenBank/DDBJ whole genome shotgun (WGS) entry which is preliminary data.</text>
</comment>
<dbReference type="PANTHER" id="PTHR42695">
    <property type="entry name" value="GLUTAMINE AMIDOTRANSFERASE YLR126C-RELATED"/>
    <property type="match status" value="1"/>
</dbReference>
<accession>A0A4S8QQK7</accession>
<dbReference type="GO" id="GO:0005634">
    <property type="term" value="C:nucleus"/>
    <property type="evidence" value="ECO:0007669"/>
    <property type="project" value="TreeGrafter"/>
</dbReference>
<evidence type="ECO:0000313" key="2">
    <source>
        <dbReference type="EMBL" id="THV47010.1"/>
    </source>
</evidence>
<dbReference type="SUPFAM" id="SSF52317">
    <property type="entry name" value="Class I glutamine amidotransferase-like"/>
    <property type="match status" value="1"/>
</dbReference>
<reference evidence="2 3" key="1">
    <citation type="submission" date="2017-12" db="EMBL/GenBank/DDBJ databases">
        <title>Comparative genomics of Botrytis spp.</title>
        <authorList>
            <person name="Valero-Jimenez C.A."/>
            <person name="Tapia P."/>
            <person name="Veloso J."/>
            <person name="Silva-Moreno E."/>
            <person name="Staats M."/>
            <person name="Valdes J.H."/>
            <person name="Van Kan J.A.L."/>
        </authorList>
    </citation>
    <scope>NUCLEOTIDE SEQUENCE [LARGE SCALE GENOMIC DNA]</scope>
    <source>
        <strain evidence="2 3">MUCL435</strain>
    </source>
</reference>
<keyword evidence="3" id="KW-1185">Reference proteome</keyword>
<dbReference type="InterPro" id="IPR029062">
    <property type="entry name" value="Class_I_gatase-like"/>
</dbReference>
<dbReference type="OrthoDB" id="92161at2759"/>
<dbReference type="Proteomes" id="UP000308671">
    <property type="component" value="Unassembled WGS sequence"/>
</dbReference>
<gene>
    <name evidence="2" type="ORF">BGAL_0342g00030</name>
</gene>
<dbReference type="AlphaFoldDB" id="A0A4S8QQK7"/>
<feature type="domain" description="Glutamine amidotransferase" evidence="1">
    <location>
        <begin position="63"/>
        <end position="242"/>
    </location>
</feature>